<keyword evidence="3" id="KW-1185">Reference proteome</keyword>
<evidence type="ECO:0000313" key="2">
    <source>
        <dbReference type="EMBL" id="CAG8961083.1"/>
    </source>
</evidence>
<protein>
    <submittedName>
        <fullName evidence="2">Uncharacterized protein</fullName>
    </submittedName>
</protein>
<feature type="compositionally biased region" description="Basic and acidic residues" evidence="1">
    <location>
        <begin position="178"/>
        <end position="188"/>
    </location>
</feature>
<dbReference type="AlphaFoldDB" id="A0A9N9LAM0"/>
<feature type="region of interest" description="Disordered" evidence="1">
    <location>
        <begin position="74"/>
        <end position="225"/>
    </location>
</feature>
<reference evidence="2" key="1">
    <citation type="submission" date="2021-07" db="EMBL/GenBank/DDBJ databases">
        <authorList>
            <person name="Durling M."/>
        </authorList>
    </citation>
    <scope>NUCLEOTIDE SEQUENCE</scope>
</reference>
<evidence type="ECO:0000313" key="3">
    <source>
        <dbReference type="Proteomes" id="UP000696280"/>
    </source>
</evidence>
<dbReference type="EMBL" id="CAJVRL010000103">
    <property type="protein sequence ID" value="CAG8961083.1"/>
    <property type="molecule type" value="Genomic_DNA"/>
</dbReference>
<proteinExistence type="predicted"/>
<comment type="caution">
    <text evidence="2">The sequence shown here is derived from an EMBL/GenBank/DDBJ whole genome shotgun (WGS) entry which is preliminary data.</text>
</comment>
<feature type="compositionally biased region" description="Acidic residues" evidence="1">
    <location>
        <begin position="133"/>
        <end position="152"/>
    </location>
</feature>
<name>A0A9N9LAM0_9HELO</name>
<feature type="compositionally biased region" description="Basic and acidic residues" evidence="1">
    <location>
        <begin position="153"/>
        <end position="166"/>
    </location>
</feature>
<evidence type="ECO:0000256" key="1">
    <source>
        <dbReference type="SAM" id="MobiDB-lite"/>
    </source>
</evidence>
<dbReference type="Proteomes" id="UP000696280">
    <property type="component" value="Unassembled WGS sequence"/>
</dbReference>
<gene>
    <name evidence="2" type="ORF">HYFRA_00002625</name>
</gene>
<organism evidence="2 3">
    <name type="scientific">Hymenoscyphus fraxineus</name>
    <dbReference type="NCBI Taxonomy" id="746836"/>
    <lineage>
        <taxon>Eukaryota</taxon>
        <taxon>Fungi</taxon>
        <taxon>Dikarya</taxon>
        <taxon>Ascomycota</taxon>
        <taxon>Pezizomycotina</taxon>
        <taxon>Leotiomycetes</taxon>
        <taxon>Helotiales</taxon>
        <taxon>Helotiaceae</taxon>
        <taxon>Hymenoscyphus</taxon>
    </lineage>
</organism>
<accession>A0A9N9LAM0</accession>
<feature type="compositionally biased region" description="Acidic residues" evidence="1">
    <location>
        <begin position="75"/>
        <end position="91"/>
    </location>
</feature>
<sequence>MPPPNPTGRDPVQRALYSTVAARSLTSTPSDRSTGLRHIEEVRHTIHQLEIMQQEHEDELRGQAVQDLQATMGAEDADGEGNEFEEFEESFEPAQENSGVDDSYLGSGVYTQLNPRPQKRKVSTASLEHKQEEGDDMTEIDDDLTNPAEDDERDAHEWEERSEELLQRSYPTIGTTRSRAEYNRRIRDAFMQATADSNGGEGPSRQAAPSPETHMSAAEETESTRGAFSCMVDEAERDLIQNQPIAEGRDSPRWQPRRQMSLEEMTHAELWQYQNWLMIELANVNRSMGQRLDDSLMYTSHYKEALDRMSKPY</sequence>